<dbReference type="InterPro" id="IPR013321">
    <property type="entry name" value="Arc_rbn_hlx_hlx"/>
</dbReference>
<gene>
    <name evidence="1" type="ORF">IXB50_18300</name>
</gene>
<sequence>MPRKPLPPQKRKNKPVQVMLTQEEHSAFDAWCSQEGVTMSDFIRDAITQPIRNGRKLLDQN</sequence>
<dbReference type="Proteomes" id="UP000717364">
    <property type="component" value="Unassembled WGS sequence"/>
</dbReference>
<dbReference type="SUPFAM" id="SSF47598">
    <property type="entry name" value="Ribbon-helix-helix"/>
    <property type="match status" value="1"/>
</dbReference>
<dbReference type="Gene3D" id="1.10.1220.10">
    <property type="entry name" value="Met repressor-like"/>
    <property type="match status" value="1"/>
</dbReference>
<evidence type="ECO:0000313" key="1">
    <source>
        <dbReference type="EMBL" id="MBT9317377.1"/>
    </source>
</evidence>
<keyword evidence="2" id="KW-1185">Reference proteome</keyword>
<reference evidence="1" key="2">
    <citation type="journal article" date="2021" name="Mar. Drugs">
        <title>Genome Reduction and Secondary Metabolism of the Marine Sponge-Associated Cyanobacterium Leptothoe.</title>
        <authorList>
            <person name="Konstantinou D."/>
            <person name="Popin R.V."/>
            <person name="Fewer D.P."/>
            <person name="Sivonen K."/>
            <person name="Gkelis S."/>
        </authorList>
    </citation>
    <scope>NUCLEOTIDE SEQUENCE</scope>
    <source>
        <strain evidence="1">TAU-MAC 1115</strain>
    </source>
</reference>
<dbReference type="EMBL" id="JADOES010000045">
    <property type="protein sequence ID" value="MBT9317377.1"/>
    <property type="molecule type" value="Genomic_DNA"/>
</dbReference>
<reference evidence="1" key="1">
    <citation type="submission" date="2020-11" db="EMBL/GenBank/DDBJ databases">
        <authorList>
            <person name="Konstantinou D."/>
            <person name="Gkelis S."/>
            <person name="Popin R."/>
            <person name="Fewer D."/>
            <person name="Sivonen K."/>
        </authorList>
    </citation>
    <scope>NUCLEOTIDE SEQUENCE</scope>
    <source>
        <strain evidence="1">TAU-MAC 1115</strain>
    </source>
</reference>
<proteinExistence type="predicted"/>
<dbReference type="AlphaFoldDB" id="A0A947DHP8"/>
<evidence type="ECO:0000313" key="2">
    <source>
        <dbReference type="Proteomes" id="UP000717364"/>
    </source>
</evidence>
<dbReference type="RefSeq" id="WP_215610444.1">
    <property type="nucleotide sequence ID" value="NZ_JADOES010000045.1"/>
</dbReference>
<dbReference type="Pfam" id="PF09274">
    <property type="entry name" value="ParG"/>
    <property type="match status" value="1"/>
</dbReference>
<dbReference type="InterPro" id="IPR015354">
    <property type="entry name" value="DNA_partition_ParG"/>
</dbReference>
<dbReference type="GO" id="GO:0006355">
    <property type="term" value="P:regulation of DNA-templated transcription"/>
    <property type="evidence" value="ECO:0007669"/>
    <property type="project" value="InterPro"/>
</dbReference>
<accession>A0A947DHP8</accession>
<comment type="caution">
    <text evidence="1">The sequence shown here is derived from an EMBL/GenBank/DDBJ whole genome shotgun (WGS) entry which is preliminary data.</text>
</comment>
<organism evidence="1 2">
    <name type="scientific">Leptothoe spongobia TAU-MAC 1115</name>
    <dbReference type="NCBI Taxonomy" id="1967444"/>
    <lineage>
        <taxon>Bacteria</taxon>
        <taxon>Bacillati</taxon>
        <taxon>Cyanobacteriota</taxon>
        <taxon>Cyanophyceae</taxon>
        <taxon>Nodosilineales</taxon>
        <taxon>Cymatolegaceae</taxon>
        <taxon>Leptothoe</taxon>
        <taxon>Leptothoe spongobia</taxon>
    </lineage>
</organism>
<name>A0A947DHP8_9CYAN</name>
<dbReference type="InterPro" id="IPR010985">
    <property type="entry name" value="Ribbon_hlx_hlx"/>
</dbReference>
<protein>
    <submittedName>
        <fullName evidence="1">Uncharacterized protein</fullName>
    </submittedName>
</protein>